<reference evidence="1" key="1">
    <citation type="submission" date="2021-06" db="EMBL/GenBank/DDBJ databases">
        <authorList>
            <person name="Kallberg Y."/>
            <person name="Tangrot J."/>
            <person name="Rosling A."/>
        </authorList>
    </citation>
    <scope>NUCLEOTIDE SEQUENCE</scope>
    <source>
        <strain evidence="1">CL356</strain>
    </source>
</reference>
<accession>A0ACA9NYM4</accession>
<dbReference type="Proteomes" id="UP000789525">
    <property type="component" value="Unassembled WGS sequence"/>
</dbReference>
<evidence type="ECO:0000313" key="1">
    <source>
        <dbReference type="EMBL" id="CAG8684068.1"/>
    </source>
</evidence>
<organism evidence="1 2">
    <name type="scientific">Acaulospora colombiana</name>
    <dbReference type="NCBI Taxonomy" id="27376"/>
    <lineage>
        <taxon>Eukaryota</taxon>
        <taxon>Fungi</taxon>
        <taxon>Fungi incertae sedis</taxon>
        <taxon>Mucoromycota</taxon>
        <taxon>Glomeromycotina</taxon>
        <taxon>Glomeromycetes</taxon>
        <taxon>Diversisporales</taxon>
        <taxon>Acaulosporaceae</taxon>
        <taxon>Acaulospora</taxon>
    </lineage>
</organism>
<dbReference type="EMBL" id="CAJVPT010027544">
    <property type="protein sequence ID" value="CAG8684068.1"/>
    <property type="molecule type" value="Genomic_DNA"/>
</dbReference>
<name>A0ACA9NYM4_9GLOM</name>
<sequence length="513" mass="58210">KVRLAHMLIASNRNNDAHALLKQALDAQVNNLNLRAYYTHFLLQSNLHQHALKFVHATLQMNKSDLYGACAAAWLHYQLAREIRSTNEEMIRDRRHKFRSAAEFYEKALSIDPGCAIAAQGLAIIVAEDALGVMSLKPAGAAVEDEDTRMRNTRDALDVFAKVREVIADGSLSKYYDNQNSSVLLCLARTWYAKGARDQSFASMKNALRIAQQAQQIVPADKAIRYNIAVIEQRAAELVFSLPVAKRTLEELQQALEHATHAQHFLFALSEDKHSGSLPYDRVMAEQRHMYGTALLRKGADQVAQQEKYEGEQKAKLEATRETRMAERAAAQAREREAEALAEERRKAREEAALWAAQHRDDSSEEEKPKRRKKEKSANDDLFDDDDAEIIAPKEPKEPREKKEKKPRVVRKRKGKDGQGGEEAHSSGAEDADKLERPKKRLTKKRVVNDEEEEEGEHRARKKFKSADVIDDSDEELERLDRLEEERLRLSKAVLTDGENEGKNSANEDVEMA</sequence>
<comment type="caution">
    <text evidence="1">The sequence shown here is derived from an EMBL/GenBank/DDBJ whole genome shotgun (WGS) entry which is preliminary data.</text>
</comment>
<gene>
    <name evidence="1" type="ORF">ACOLOM_LOCUS9470</name>
</gene>
<protein>
    <submittedName>
        <fullName evidence="1">10020_t:CDS:1</fullName>
    </submittedName>
</protein>
<evidence type="ECO:0000313" key="2">
    <source>
        <dbReference type="Proteomes" id="UP000789525"/>
    </source>
</evidence>
<proteinExistence type="predicted"/>
<feature type="non-terminal residue" evidence="1">
    <location>
        <position position="1"/>
    </location>
</feature>
<keyword evidence="2" id="KW-1185">Reference proteome</keyword>